<dbReference type="Pfam" id="PF02769">
    <property type="entry name" value="AIRS_C"/>
    <property type="match status" value="2"/>
</dbReference>
<evidence type="ECO:0000256" key="6">
    <source>
        <dbReference type="ARBA" id="ARBA00022741"/>
    </source>
</evidence>
<comment type="pathway">
    <text evidence="1">Purine metabolism; IMP biosynthesis via de novo pathway; 5-amino-1-(5-phospho-D-ribosyl)imidazole from N(2)-formyl-N(1)-(5-phospho-D-ribosyl)glycinamide: step 1/2.</text>
</comment>
<evidence type="ECO:0000313" key="20">
    <source>
        <dbReference type="Proteomes" id="UP001430953"/>
    </source>
</evidence>
<evidence type="ECO:0000256" key="12">
    <source>
        <dbReference type="ARBA" id="ARBA00032632"/>
    </source>
</evidence>
<evidence type="ECO:0000256" key="2">
    <source>
        <dbReference type="ARBA" id="ARBA00008608"/>
    </source>
</evidence>
<dbReference type="InterPro" id="IPR040707">
    <property type="entry name" value="FGAR-AT_N"/>
</dbReference>
<evidence type="ECO:0000256" key="9">
    <source>
        <dbReference type="ARBA" id="ARBA00022842"/>
    </source>
</evidence>
<dbReference type="GO" id="GO:0005737">
    <property type="term" value="C:cytoplasm"/>
    <property type="evidence" value="ECO:0007669"/>
    <property type="project" value="TreeGrafter"/>
</dbReference>
<dbReference type="GO" id="GO:0046872">
    <property type="term" value="F:metal ion binding"/>
    <property type="evidence" value="ECO:0007669"/>
    <property type="project" value="UniProtKB-KW"/>
</dbReference>
<dbReference type="InterPro" id="IPR036676">
    <property type="entry name" value="PurM-like_C_sf"/>
</dbReference>
<keyword evidence="10" id="KW-0315">Glutamine amidotransferase</keyword>
<dbReference type="NCBIfam" id="NF003672">
    <property type="entry name" value="PRK05297.1"/>
    <property type="match status" value="1"/>
</dbReference>
<comment type="similarity">
    <text evidence="2">In the N-terminal section; belongs to the FGAMS family.</text>
</comment>
<dbReference type="FunFam" id="3.40.50.880:FF:000008">
    <property type="entry name" value="Phosphoribosylformylglycinamidine synthase"/>
    <property type="match status" value="1"/>
</dbReference>
<proteinExistence type="inferred from homology"/>
<dbReference type="SUPFAM" id="SSF82697">
    <property type="entry name" value="PurS-like"/>
    <property type="match status" value="1"/>
</dbReference>
<evidence type="ECO:0000256" key="4">
    <source>
        <dbReference type="ARBA" id="ARBA00022598"/>
    </source>
</evidence>
<sequence length="1360" mass="151829">MTVLRFYKTPGLKAGQLKKKLQKITEIETSVTNLETESCYYVEVLESLQEDEIRILKWILSSPCDQESLRCDSVFDDTQDHAVVIEIGPRLNFSTAFSTNVVSICQTVKLNKVTRIEMAIRYRITHKGKLTKEMENTIVEVLGDKMTECRYTKPIETFDHGFRPEKWFEVDVMKNGRRALEEVNSKLGLAFDDWDLDFYTELFHRKLKRNPTSVECFDLAQSNSEHSRHWFFKGRIILDGKEEEQSLIDMIIDTQNYSNSNNIIKFSDNSSAIEGFDIPLLRPAKTFECSNFNLENVKQHLIFTAETHNFPTGVAPFSGATTGTGGRLRDIQGIGRAGNYIAGTAGYSVGNLCIPGMQDSYFHQILREKVVLRKHVTFTRYFHYIDLFFLGYDLPWEDKDKVYPNNFASPLEIIIEASNGASDYGNKFGEPVISGFVRSYGATDKTEIRREWIKPIMFSGGLGTMDANLATKIPAKQGMEVVKIGGPVYRIGVGGGSASSMEVQGDNSTELDFGAVQRGDPEMEQKLNRVVRACAEMGDNNPILSIHDQGAGGNGNVLKELVEPAGAVIFTRNFDLGDSSISTMELWGAEYQESDAILCQPENRDLLKKIAAREKCPINFVGTVTGNGKIIVSEEENCDISKYLDNKNLDLDSSTHPVNLELEIILGKMPRKIFNLFNVPLQKFPIKLPDKLTVLDALNRVLRLPSVASKRYLTNKVDRCVTGLVAQQQCVGPLHTPLADVAVTAISHFSTKGIATSIGEQPIKGLVNEAAGARMTVAEALSNLVFARVSGLRDVKCSGNWMWPAKLPGEGAALYKACSAMCSLMKEFGIAIDGGKDSLSMAARVDKDIVKAPGTLVVSCYAPCPDIRQVITPDLKAAAVEQQGCLLFIDLSYGKSRLGGTALSQVYHQLGNDVPDVENAQAFKNAFNVTQQLIADDKVLAGHDISDGGLITCLLEMSFAGMSGINVNITHKSASAIDILFSEEVGWILEIDEKYHDDAVKMFQRYEVPVYLIGKSAGLGMNSEIIIKVRNEIVLNAAVVDLMIIWEETSYHLENYQTNIACALEEFSQLSERTIPAYSLNFDPVKPRHSILKNLSERTRVAVIREEGINGDREMAASLLEAGFDVWDVTMQDLLENQVILDTFRGVIFPGGFSYADVCGSAKGWAASFLFHPSLCEQFRRFIARENTFSFGVCNGCQLMSLLGWVGDENIKNTPGIYLDHNLSERFECRWTTVRIDNSPSIMLKDMENSVLGVWVAHGEGRFVFQDKVLKTLEQNNCLPIRYTDDFGNPTERYPMNPNGSKNGIAGVCSKNGRHLAMMPHPERCTQMWQWPWKPAKWNYKVSPWQRLFDNAYTWCQENN</sequence>
<keyword evidence="8" id="KW-0067">ATP-binding</keyword>
<dbReference type="EC" id="6.3.5.3" evidence="3"/>
<keyword evidence="7" id="KW-0658">Purine biosynthesis</keyword>
<dbReference type="SUPFAM" id="SSF52317">
    <property type="entry name" value="Class I glutamine amidotransferase-like"/>
    <property type="match status" value="1"/>
</dbReference>
<keyword evidence="9" id="KW-0460">Magnesium</keyword>
<dbReference type="SUPFAM" id="SSF56042">
    <property type="entry name" value="PurM C-terminal domain-like"/>
    <property type="match status" value="2"/>
</dbReference>
<dbReference type="Gene3D" id="3.40.50.880">
    <property type="match status" value="1"/>
</dbReference>
<feature type="domain" description="PurM-like C-terminal" evidence="15">
    <location>
        <begin position="894"/>
        <end position="1015"/>
    </location>
</feature>
<dbReference type="InterPro" id="IPR055181">
    <property type="entry name" value="FGAR-AT_PurM_N-like"/>
</dbReference>
<dbReference type="InterPro" id="IPR036921">
    <property type="entry name" value="PurM-like_N_sf"/>
</dbReference>
<comment type="caution">
    <text evidence="19">The sequence shown here is derived from an EMBL/GenBank/DDBJ whole genome shotgun (WGS) entry which is preliminary data.</text>
</comment>
<evidence type="ECO:0000259" key="18">
    <source>
        <dbReference type="Pfam" id="PF22689"/>
    </source>
</evidence>
<keyword evidence="4" id="KW-0436">Ligase</keyword>
<feature type="domain" description="FGAR-AT PurM N-terminal-like" evidence="18">
    <location>
        <begin position="709"/>
        <end position="863"/>
    </location>
</feature>
<dbReference type="CDD" id="cd01740">
    <property type="entry name" value="GATase1_FGAR_AT"/>
    <property type="match status" value="1"/>
</dbReference>
<comment type="catalytic activity">
    <reaction evidence="13">
        <text>N(2)-formyl-N(1)-(5-phospho-beta-D-ribosyl)glycinamide + L-glutamine + ATP + H2O = 2-formamido-N(1)-(5-O-phospho-beta-D-ribosyl)acetamidine + L-glutamate + ADP + phosphate + H(+)</text>
        <dbReference type="Rhea" id="RHEA:17129"/>
        <dbReference type="ChEBI" id="CHEBI:15377"/>
        <dbReference type="ChEBI" id="CHEBI:15378"/>
        <dbReference type="ChEBI" id="CHEBI:29985"/>
        <dbReference type="ChEBI" id="CHEBI:30616"/>
        <dbReference type="ChEBI" id="CHEBI:43474"/>
        <dbReference type="ChEBI" id="CHEBI:58359"/>
        <dbReference type="ChEBI" id="CHEBI:147286"/>
        <dbReference type="ChEBI" id="CHEBI:147287"/>
        <dbReference type="ChEBI" id="CHEBI:456216"/>
        <dbReference type="EC" id="6.3.5.3"/>
    </reaction>
</comment>
<dbReference type="InterPro" id="IPR029062">
    <property type="entry name" value="Class_I_gatase-like"/>
</dbReference>
<protein>
    <recommendedName>
        <fullName evidence="14">Phosphoribosylformylglycinamidine synthase</fullName>
        <ecNumber evidence="3">6.3.5.3</ecNumber>
    </recommendedName>
    <alternativeName>
        <fullName evidence="12">Formylglycinamide ribonucleotide amidotransferase</fullName>
    </alternativeName>
    <alternativeName>
        <fullName evidence="11">Formylglycinamide ribotide amidotransferase</fullName>
    </alternativeName>
</protein>
<gene>
    <name evidence="19" type="ORF">PUN28_016396</name>
</gene>
<evidence type="ECO:0000256" key="3">
    <source>
        <dbReference type="ARBA" id="ARBA00012747"/>
    </source>
</evidence>
<dbReference type="Gene3D" id="1.10.8.750">
    <property type="entry name" value="Phosphoribosylformylglycinamidine synthase, linker domain"/>
    <property type="match status" value="1"/>
</dbReference>
<evidence type="ECO:0000256" key="11">
    <source>
        <dbReference type="ARBA" id="ARBA00029823"/>
    </source>
</evidence>
<evidence type="ECO:0000256" key="10">
    <source>
        <dbReference type="ARBA" id="ARBA00022962"/>
    </source>
</evidence>
<feature type="domain" description="Phosphoribosylformylglycinamidine synthase linker" evidence="16">
    <location>
        <begin position="180"/>
        <end position="229"/>
    </location>
</feature>
<dbReference type="Gene3D" id="3.30.1330.10">
    <property type="entry name" value="PurM-like, N-terminal domain"/>
    <property type="match status" value="2"/>
</dbReference>
<evidence type="ECO:0000256" key="1">
    <source>
        <dbReference type="ARBA" id="ARBA00004920"/>
    </source>
</evidence>
<dbReference type="InterPro" id="IPR041609">
    <property type="entry name" value="PurL_linker"/>
</dbReference>
<dbReference type="Pfam" id="PF22689">
    <property type="entry name" value="FGAR-AT_PurM_N-like"/>
    <property type="match status" value="1"/>
</dbReference>
<feature type="domain" description="PurM-like C-terminal" evidence="15">
    <location>
        <begin position="477"/>
        <end position="631"/>
    </location>
</feature>
<evidence type="ECO:0000259" key="16">
    <source>
        <dbReference type="Pfam" id="PF18072"/>
    </source>
</evidence>
<dbReference type="CDD" id="cd02203">
    <property type="entry name" value="PurL_repeat1"/>
    <property type="match status" value="1"/>
</dbReference>
<organism evidence="19 20">
    <name type="scientific">Cardiocondyla obscurior</name>
    <dbReference type="NCBI Taxonomy" id="286306"/>
    <lineage>
        <taxon>Eukaryota</taxon>
        <taxon>Metazoa</taxon>
        <taxon>Ecdysozoa</taxon>
        <taxon>Arthropoda</taxon>
        <taxon>Hexapoda</taxon>
        <taxon>Insecta</taxon>
        <taxon>Pterygota</taxon>
        <taxon>Neoptera</taxon>
        <taxon>Endopterygota</taxon>
        <taxon>Hymenoptera</taxon>
        <taxon>Apocrita</taxon>
        <taxon>Aculeata</taxon>
        <taxon>Formicoidea</taxon>
        <taxon>Formicidae</taxon>
        <taxon>Myrmicinae</taxon>
        <taxon>Cardiocondyla</taxon>
    </lineage>
</organism>
<dbReference type="InterPro" id="IPR010073">
    <property type="entry name" value="PurL_large"/>
</dbReference>
<dbReference type="PROSITE" id="PS51273">
    <property type="entry name" value="GATASE_TYPE_1"/>
    <property type="match status" value="1"/>
</dbReference>
<keyword evidence="20" id="KW-1185">Reference proteome</keyword>
<dbReference type="GO" id="GO:0005524">
    <property type="term" value="F:ATP binding"/>
    <property type="evidence" value="ECO:0007669"/>
    <property type="project" value="UniProtKB-KW"/>
</dbReference>
<dbReference type="SUPFAM" id="SSF55326">
    <property type="entry name" value="PurM N-terminal domain-like"/>
    <property type="match status" value="3"/>
</dbReference>
<evidence type="ECO:0000256" key="14">
    <source>
        <dbReference type="ARBA" id="ARBA00071729"/>
    </source>
</evidence>
<dbReference type="FunFam" id="1.10.8.750:FF:000001">
    <property type="entry name" value="Putative phosphoribosylformylglycinamidine synthase"/>
    <property type="match status" value="1"/>
</dbReference>
<dbReference type="InterPro" id="IPR010918">
    <property type="entry name" value="PurM-like_C_dom"/>
</dbReference>
<dbReference type="HAMAP" id="MF_00419">
    <property type="entry name" value="PurL_1"/>
    <property type="match status" value="1"/>
</dbReference>
<dbReference type="EMBL" id="JADYXP020000019">
    <property type="protein sequence ID" value="KAL0104734.1"/>
    <property type="molecule type" value="Genomic_DNA"/>
</dbReference>
<dbReference type="PANTHER" id="PTHR10099">
    <property type="entry name" value="PHOSPHORIBOSYLFORMYLGLYCINAMIDINE SYNTHASE"/>
    <property type="match status" value="1"/>
</dbReference>
<evidence type="ECO:0000256" key="13">
    <source>
        <dbReference type="ARBA" id="ARBA00052585"/>
    </source>
</evidence>
<reference evidence="19 20" key="1">
    <citation type="submission" date="2023-03" db="EMBL/GenBank/DDBJ databases">
        <title>High recombination rates correlate with genetic variation in Cardiocondyla obscurior ants.</title>
        <authorList>
            <person name="Errbii M."/>
        </authorList>
    </citation>
    <scope>NUCLEOTIDE SEQUENCE [LARGE SCALE GENOMIC DNA]</scope>
    <source>
        <strain evidence="19">Alpha-2009</strain>
        <tissue evidence="19">Whole body</tissue>
    </source>
</reference>
<dbReference type="NCBIfam" id="TIGR01735">
    <property type="entry name" value="FGAM_synt"/>
    <property type="match status" value="1"/>
</dbReference>
<dbReference type="Pfam" id="PF18072">
    <property type="entry name" value="FGAR-AT_linker"/>
    <property type="match status" value="1"/>
</dbReference>
<evidence type="ECO:0000256" key="5">
    <source>
        <dbReference type="ARBA" id="ARBA00022723"/>
    </source>
</evidence>
<dbReference type="GO" id="GO:0006189">
    <property type="term" value="P:'de novo' IMP biosynthetic process"/>
    <property type="evidence" value="ECO:0007669"/>
    <property type="project" value="InterPro"/>
</dbReference>
<dbReference type="GO" id="GO:0004642">
    <property type="term" value="F:phosphoribosylformylglycinamidine synthase activity"/>
    <property type="evidence" value="ECO:0007669"/>
    <property type="project" value="UniProtKB-EC"/>
</dbReference>
<dbReference type="Pfam" id="PF13507">
    <property type="entry name" value="GATase_5"/>
    <property type="match status" value="1"/>
</dbReference>
<dbReference type="Gene3D" id="3.90.650.10">
    <property type="entry name" value="PurM-like C-terminal domain"/>
    <property type="match status" value="2"/>
</dbReference>
<dbReference type="InterPro" id="IPR036604">
    <property type="entry name" value="PurS-like_sf"/>
</dbReference>
<dbReference type="SUPFAM" id="SSF109736">
    <property type="entry name" value="FGAM synthase PurL, linker domain"/>
    <property type="match status" value="1"/>
</dbReference>
<keyword evidence="6" id="KW-0547">Nucleotide-binding</keyword>
<dbReference type="FunFam" id="3.90.650.10:FF:000024">
    <property type="entry name" value="Phosphoribosylformylglycinamidine synthase"/>
    <property type="match status" value="1"/>
</dbReference>
<evidence type="ECO:0000256" key="7">
    <source>
        <dbReference type="ARBA" id="ARBA00022755"/>
    </source>
</evidence>
<dbReference type="Pfam" id="PF18076">
    <property type="entry name" value="FGAR-AT_N"/>
    <property type="match status" value="1"/>
</dbReference>
<keyword evidence="5" id="KW-0479">Metal-binding</keyword>
<evidence type="ECO:0000313" key="19">
    <source>
        <dbReference type="EMBL" id="KAL0104734.1"/>
    </source>
</evidence>
<dbReference type="CDD" id="cd02204">
    <property type="entry name" value="PurL_repeat2"/>
    <property type="match status" value="1"/>
</dbReference>
<name>A0AAW2EQN0_9HYME</name>
<dbReference type="Proteomes" id="UP001430953">
    <property type="component" value="Unassembled WGS sequence"/>
</dbReference>
<accession>A0AAW2EQN0</accession>
<dbReference type="SMART" id="SM01211">
    <property type="entry name" value="GATase_5"/>
    <property type="match status" value="1"/>
</dbReference>
<evidence type="ECO:0000259" key="15">
    <source>
        <dbReference type="Pfam" id="PF02769"/>
    </source>
</evidence>
<feature type="domain" description="Phosphoribosylformylglycinamidine synthase N-terminal" evidence="17">
    <location>
        <begin position="38"/>
        <end position="153"/>
    </location>
</feature>
<dbReference type="FunFam" id="3.30.1330.10:FF:000007">
    <property type="entry name" value="Phosphoribosylformylglycinamidine synthase, putative"/>
    <property type="match status" value="1"/>
</dbReference>
<evidence type="ECO:0000259" key="17">
    <source>
        <dbReference type="Pfam" id="PF18076"/>
    </source>
</evidence>
<evidence type="ECO:0000256" key="8">
    <source>
        <dbReference type="ARBA" id="ARBA00022840"/>
    </source>
</evidence>
<dbReference type="PANTHER" id="PTHR10099:SF1">
    <property type="entry name" value="PHOSPHORIBOSYLFORMYLGLYCINAMIDINE SYNTHASE"/>
    <property type="match status" value="1"/>
</dbReference>